<dbReference type="SUPFAM" id="SSF52518">
    <property type="entry name" value="Thiamin diphosphate-binding fold (THDP-binding)"/>
    <property type="match status" value="1"/>
</dbReference>
<proteinExistence type="predicted"/>
<feature type="domain" description="Transketolase-like pyrimidine-binding" evidence="4">
    <location>
        <begin position="15"/>
        <end position="190"/>
    </location>
</feature>
<evidence type="ECO:0000259" key="4">
    <source>
        <dbReference type="SMART" id="SM00861"/>
    </source>
</evidence>
<dbReference type="Gene3D" id="3.40.50.920">
    <property type="match status" value="1"/>
</dbReference>
<dbReference type="SUPFAM" id="SSF52922">
    <property type="entry name" value="TK C-terminal domain-like"/>
    <property type="match status" value="1"/>
</dbReference>
<evidence type="ECO:0000256" key="1">
    <source>
        <dbReference type="ARBA" id="ARBA00001964"/>
    </source>
</evidence>
<dbReference type="EMBL" id="VBAJ01000239">
    <property type="protein sequence ID" value="TMJ05772.1"/>
    <property type="molecule type" value="Genomic_DNA"/>
</dbReference>
<dbReference type="Proteomes" id="UP000318661">
    <property type="component" value="Unassembled WGS sequence"/>
</dbReference>
<dbReference type="InterPro" id="IPR029061">
    <property type="entry name" value="THDP-binding"/>
</dbReference>
<evidence type="ECO:0000256" key="2">
    <source>
        <dbReference type="ARBA" id="ARBA00023002"/>
    </source>
</evidence>
<dbReference type="Pfam" id="PF02779">
    <property type="entry name" value="Transket_pyr"/>
    <property type="match status" value="1"/>
</dbReference>
<dbReference type="FunFam" id="3.40.50.920:FF:000001">
    <property type="entry name" value="Pyruvate dehydrogenase E1 beta subunit"/>
    <property type="match status" value="1"/>
</dbReference>
<comment type="caution">
    <text evidence="5">The sequence shown here is derived from an EMBL/GenBank/DDBJ whole genome shotgun (WGS) entry which is preliminary data.</text>
</comment>
<comment type="cofactor">
    <cofactor evidence="1">
        <name>thiamine diphosphate</name>
        <dbReference type="ChEBI" id="CHEBI:58937"/>
    </cofactor>
</comment>
<dbReference type="SMART" id="SM00861">
    <property type="entry name" value="Transket_pyr"/>
    <property type="match status" value="1"/>
</dbReference>
<evidence type="ECO:0000313" key="6">
    <source>
        <dbReference type="Proteomes" id="UP000318661"/>
    </source>
</evidence>
<dbReference type="NCBIfam" id="NF006667">
    <property type="entry name" value="PRK09212.1"/>
    <property type="match status" value="1"/>
</dbReference>
<protein>
    <submittedName>
        <fullName evidence="5">Alpha-ketoacid dehydrogenase subunit beta</fullName>
    </submittedName>
</protein>
<dbReference type="InterPro" id="IPR005475">
    <property type="entry name" value="Transketolase-like_Pyr-bd"/>
</dbReference>
<sequence>MTSDPASTVVATREITFGQAVREALAEEMRRDPTVFIIGEDVAEAGTPFKVLSGLVEEFGPARVIDSPISEAGITGLAVGAAMAGMRPVVDIMFGDFITLAMDQIANQAAKVHYMSGGKLKVPMVVRTTLGATRRSAAQHSQSLQAWVSHVPGLKVALPSTPFDAKGLWKTAIRDDNPVVIFEDKLMYPLKGPVPEGEYAIPFGVADVKREGRDVTIVATSSMVQVALRAAEMLSPLGISTEVVDPRTTVPLDARALVDSARKTSRVIVMDEGYERYGVTAELAAVIAEGAFHYLDAPVKRLGAMHVPVPFSPVLEDLTVPTPERVVEVAKTLCGKR</sequence>
<dbReference type="PANTHER" id="PTHR43257:SF2">
    <property type="entry name" value="PYRUVATE DEHYDROGENASE E1 COMPONENT SUBUNIT BETA"/>
    <property type="match status" value="1"/>
</dbReference>
<evidence type="ECO:0000256" key="3">
    <source>
        <dbReference type="ARBA" id="ARBA00023052"/>
    </source>
</evidence>
<dbReference type="AlphaFoldDB" id="A0A537LCM5"/>
<dbReference type="InterPro" id="IPR033248">
    <property type="entry name" value="Transketolase_C"/>
</dbReference>
<gene>
    <name evidence="5" type="ORF">E6G99_09630</name>
</gene>
<keyword evidence="3" id="KW-0786">Thiamine pyrophosphate</keyword>
<name>A0A537LCM5_9BACT</name>
<organism evidence="5 6">
    <name type="scientific">Candidatus Segetimicrobium genomatis</name>
    <dbReference type="NCBI Taxonomy" id="2569760"/>
    <lineage>
        <taxon>Bacteria</taxon>
        <taxon>Bacillati</taxon>
        <taxon>Candidatus Sysuimicrobiota</taxon>
        <taxon>Candidatus Sysuimicrobiia</taxon>
        <taxon>Candidatus Sysuimicrobiales</taxon>
        <taxon>Candidatus Segetimicrobiaceae</taxon>
        <taxon>Candidatus Segetimicrobium</taxon>
    </lineage>
</organism>
<reference evidence="5 6" key="1">
    <citation type="journal article" date="2019" name="Nat. Microbiol.">
        <title>Mediterranean grassland soil C-N compound turnover is dependent on rainfall and depth, and is mediated by genomically divergent microorganisms.</title>
        <authorList>
            <person name="Diamond S."/>
            <person name="Andeer P.F."/>
            <person name="Li Z."/>
            <person name="Crits-Christoph A."/>
            <person name="Burstein D."/>
            <person name="Anantharaman K."/>
            <person name="Lane K.R."/>
            <person name="Thomas B.C."/>
            <person name="Pan C."/>
            <person name="Northen T.R."/>
            <person name="Banfield J.F."/>
        </authorList>
    </citation>
    <scope>NUCLEOTIDE SEQUENCE [LARGE SCALE GENOMIC DNA]</scope>
    <source>
        <strain evidence="5">NP_2</strain>
    </source>
</reference>
<evidence type="ECO:0000313" key="5">
    <source>
        <dbReference type="EMBL" id="TMJ05772.1"/>
    </source>
</evidence>
<dbReference type="InterPro" id="IPR009014">
    <property type="entry name" value="Transketo_C/PFOR_II"/>
</dbReference>
<keyword evidence="2" id="KW-0560">Oxidoreductase</keyword>
<dbReference type="CDD" id="cd07036">
    <property type="entry name" value="TPP_PYR_E1-PDHc-beta_like"/>
    <property type="match status" value="1"/>
</dbReference>
<dbReference type="Gene3D" id="3.40.50.970">
    <property type="match status" value="1"/>
</dbReference>
<dbReference type="PANTHER" id="PTHR43257">
    <property type="entry name" value="PYRUVATE DEHYDROGENASE E1 COMPONENT BETA SUBUNIT"/>
    <property type="match status" value="1"/>
</dbReference>
<accession>A0A537LCM5</accession>
<dbReference type="Pfam" id="PF02780">
    <property type="entry name" value="Transketolase_C"/>
    <property type="match status" value="1"/>
</dbReference>
<dbReference type="GO" id="GO:0016491">
    <property type="term" value="F:oxidoreductase activity"/>
    <property type="evidence" value="ECO:0007669"/>
    <property type="project" value="UniProtKB-KW"/>
</dbReference>
<dbReference type="FunFam" id="3.40.50.970:FF:000001">
    <property type="entry name" value="Pyruvate dehydrogenase E1 beta subunit"/>
    <property type="match status" value="1"/>
</dbReference>